<evidence type="ECO:0000256" key="9">
    <source>
        <dbReference type="ARBA" id="ARBA00022833"/>
    </source>
</evidence>
<evidence type="ECO:0000256" key="4">
    <source>
        <dbReference type="ARBA" id="ARBA00012483"/>
    </source>
</evidence>
<evidence type="ECO:0000259" key="14">
    <source>
        <dbReference type="PROSITE" id="PS50089"/>
    </source>
</evidence>
<dbReference type="OrthoDB" id="10254945at2759"/>
<evidence type="ECO:0000256" key="5">
    <source>
        <dbReference type="ARBA" id="ARBA00022679"/>
    </source>
</evidence>
<dbReference type="GO" id="GO:0061630">
    <property type="term" value="F:ubiquitin protein ligase activity"/>
    <property type="evidence" value="ECO:0007669"/>
    <property type="project" value="UniProtKB-EC"/>
</dbReference>
<keyword evidence="7 11" id="KW-0863">Zinc-finger</keyword>
<proteinExistence type="predicted"/>
<keyword evidence="9" id="KW-0862">Zinc</keyword>
<dbReference type="SMART" id="SM00184">
    <property type="entry name" value="RING"/>
    <property type="match status" value="1"/>
</dbReference>
<evidence type="ECO:0000256" key="7">
    <source>
        <dbReference type="ARBA" id="ARBA00022771"/>
    </source>
</evidence>
<dbReference type="Gene3D" id="3.30.40.10">
    <property type="entry name" value="Zinc/RING finger domain, C3HC4 (zinc finger)"/>
    <property type="match status" value="1"/>
</dbReference>
<dbReference type="SUPFAM" id="SSF57850">
    <property type="entry name" value="RING/U-box"/>
    <property type="match status" value="1"/>
</dbReference>
<evidence type="ECO:0000313" key="15">
    <source>
        <dbReference type="EMBL" id="TNV76317.1"/>
    </source>
</evidence>
<keyword evidence="13" id="KW-0812">Transmembrane</keyword>
<evidence type="ECO:0000256" key="3">
    <source>
        <dbReference type="ARBA" id="ARBA00004906"/>
    </source>
</evidence>
<dbReference type="EMBL" id="RRYP01013810">
    <property type="protein sequence ID" value="TNV76317.1"/>
    <property type="molecule type" value="Genomic_DNA"/>
</dbReference>
<comment type="caution">
    <text evidence="15">The sequence shown here is derived from an EMBL/GenBank/DDBJ whole genome shotgun (WGS) entry which is preliminary data.</text>
</comment>
<dbReference type="PANTHER" id="PTHR12313">
    <property type="entry name" value="E3 UBIQUITIN-PROTEIN LIGASE RNF5-RELATED"/>
    <property type="match status" value="1"/>
</dbReference>
<evidence type="ECO:0000256" key="2">
    <source>
        <dbReference type="ARBA" id="ARBA00004308"/>
    </source>
</evidence>
<evidence type="ECO:0000256" key="1">
    <source>
        <dbReference type="ARBA" id="ARBA00000900"/>
    </source>
</evidence>
<feature type="region of interest" description="Disordered" evidence="12">
    <location>
        <begin position="152"/>
        <end position="180"/>
    </location>
</feature>
<keyword evidence="16" id="KW-1185">Reference proteome</keyword>
<reference evidence="15" key="1">
    <citation type="submission" date="2019-06" db="EMBL/GenBank/DDBJ databases">
        <authorList>
            <person name="Zheng W."/>
        </authorList>
    </citation>
    <scope>NUCLEOTIDE SEQUENCE</scope>
    <source>
        <strain evidence="15">QDHG01</strain>
    </source>
</reference>
<keyword evidence="8" id="KW-0833">Ubl conjugation pathway</keyword>
<dbReference type="Pfam" id="PF13445">
    <property type="entry name" value="zf-RING_UBOX"/>
    <property type="match status" value="1"/>
</dbReference>
<evidence type="ECO:0000256" key="8">
    <source>
        <dbReference type="ARBA" id="ARBA00022786"/>
    </source>
</evidence>
<evidence type="ECO:0000256" key="6">
    <source>
        <dbReference type="ARBA" id="ARBA00022723"/>
    </source>
</evidence>
<comment type="catalytic activity">
    <reaction evidence="1">
        <text>S-ubiquitinyl-[E2 ubiquitin-conjugating enzyme]-L-cysteine + [acceptor protein]-L-lysine = [E2 ubiquitin-conjugating enzyme]-L-cysteine + N(6)-ubiquitinyl-[acceptor protein]-L-lysine.</text>
        <dbReference type="EC" id="2.3.2.27"/>
    </reaction>
</comment>
<dbReference type="UniPathway" id="UPA00143"/>
<dbReference type="GO" id="GO:0006511">
    <property type="term" value="P:ubiquitin-dependent protein catabolic process"/>
    <property type="evidence" value="ECO:0007669"/>
    <property type="project" value="InterPro"/>
</dbReference>
<evidence type="ECO:0000313" key="16">
    <source>
        <dbReference type="Proteomes" id="UP000785679"/>
    </source>
</evidence>
<dbReference type="InterPro" id="IPR017907">
    <property type="entry name" value="Znf_RING_CS"/>
</dbReference>
<keyword evidence="13" id="KW-1133">Transmembrane helix</keyword>
<keyword evidence="6" id="KW-0479">Metal-binding</keyword>
<keyword evidence="5" id="KW-0808">Transferase</keyword>
<dbReference type="InterPro" id="IPR001841">
    <property type="entry name" value="Znf_RING"/>
</dbReference>
<dbReference type="CDD" id="cd16534">
    <property type="entry name" value="RING-HC_RNF5-like"/>
    <property type="match status" value="1"/>
</dbReference>
<dbReference type="InterPro" id="IPR045103">
    <property type="entry name" value="RNF5/RNF185-like"/>
</dbReference>
<dbReference type="EC" id="2.3.2.27" evidence="4"/>
<feature type="region of interest" description="Disordered" evidence="12">
    <location>
        <begin position="1"/>
        <end position="89"/>
    </location>
</feature>
<evidence type="ECO:0000256" key="13">
    <source>
        <dbReference type="SAM" id="Phobius"/>
    </source>
</evidence>
<dbReference type="GO" id="GO:0008270">
    <property type="term" value="F:zinc ion binding"/>
    <property type="evidence" value="ECO:0007669"/>
    <property type="project" value="UniProtKB-KW"/>
</dbReference>
<protein>
    <recommendedName>
        <fullName evidence="4">RING-type E3 ubiquitin transferase</fullName>
        <ecNumber evidence="4">2.3.2.27</ecNumber>
    </recommendedName>
</protein>
<feature type="transmembrane region" description="Helical" evidence="13">
    <location>
        <begin position="245"/>
        <end position="266"/>
    </location>
</feature>
<evidence type="ECO:0000256" key="11">
    <source>
        <dbReference type="PROSITE-ProRule" id="PRU00175"/>
    </source>
</evidence>
<evidence type="ECO:0000256" key="10">
    <source>
        <dbReference type="ARBA" id="ARBA00023136"/>
    </source>
</evidence>
<dbReference type="PROSITE" id="PS50089">
    <property type="entry name" value="ZF_RING_2"/>
    <property type="match status" value="1"/>
</dbReference>
<evidence type="ECO:0000256" key="12">
    <source>
        <dbReference type="SAM" id="MobiDB-lite"/>
    </source>
</evidence>
<feature type="domain" description="RING-type" evidence="14">
    <location>
        <begin position="96"/>
        <end position="137"/>
    </location>
</feature>
<dbReference type="InterPro" id="IPR013083">
    <property type="entry name" value="Znf_RING/FYVE/PHD"/>
</dbReference>
<keyword evidence="10 13" id="KW-0472">Membrane</keyword>
<sequence>MNADYTPVEQTESGSARKLEGESSNSRQSSQDKRQPIFTQEGVPYKRPSRQSSFIEEEKKSEAGTGPKMNDQGPQISGAGKQQEPKPTPEGPKFECNICYEIANEPVVTSCGHLYCWICIYQWMNQPKETLLCPVCKSGISKETVIPIYTKGNAEDPRKKHEIPKRPAGQRQGPVPNQNFQGAGGSRIFGGLGGGRPNGGFMMGVGLFPALFSMGFTWDSLSGAGQAQGNGANNEETREQQLQRLLGILMFFMFMSFIFFGGDVFLTF</sequence>
<comment type="subcellular location">
    <subcellularLocation>
        <location evidence="2">Endomembrane system</location>
    </subcellularLocation>
</comment>
<name>A0A8J8NJP3_HALGN</name>
<accession>A0A8J8NJP3</accession>
<dbReference type="GO" id="GO:0016567">
    <property type="term" value="P:protein ubiquitination"/>
    <property type="evidence" value="ECO:0007669"/>
    <property type="project" value="UniProtKB-UniPathway"/>
</dbReference>
<comment type="pathway">
    <text evidence="3">Protein modification; protein ubiquitination.</text>
</comment>
<organism evidence="15 16">
    <name type="scientific">Halteria grandinella</name>
    <dbReference type="NCBI Taxonomy" id="5974"/>
    <lineage>
        <taxon>Eukaryota</taxon>
        <taxon>Sar</taxon>
        <taxon>Alveolata</taxon>
        <taxon>Ciliophora</taxon>
        <taxon>Intramacronucleata</taxon>
        <taxon>Spirotrichea</taxon>
        <taxon>Stichotrichia</taxon>
        <taxon>Sporadotrichida</taxon>
        <taxon>Halteriidae</taxon>
        <taxon>Halteria</taxon>
    </lineage>
</organism>
<dbReference type="GO" id="GO:0005783">
    <property type="term" value="C:endoplasmic reticulum"/>
    <property type="evidence" value="ECO:0007669"/>
    <property type="project" value="InterPro"/>
</dbReference>
<dbReference type="Proteomes" id="UP000785679">
    <property type="component" value="Unassembled WGS sequence"/>
</dbReference>
<dbReference type="PROSITE" id="PS00518">
    <property type="entry name" value="ZF_RING_1"/>
    <property type="match status" value="1"/>
</dbReference>
<dbReference type="InterPro" id="IPR027370">
    <property type="entry name" value="Znf-RING_euk"/>
</dbReference>
<gene>
    <name evidence="15" type="ORF">FGO68_gene6209</name>
</gene>
<dbReference type="AlphaFoldDB" id="A0A8J8NJP3"/>